<organism evidence="3 4">
    <name type="scientific">Podospora didyma</name>
    <dbReference type="NCBI Taxonomy" id="330526"/>
    <lineage>
        <taxon>Eukaryota</taxon>
        <taxon>Fungi</taxon>
        <taxon>Dikarya</taxon>
        <taxon>Ascomycota</taxon>
        <taxon>Pezizomycotina</taxon>
        <taxon>Sordariomycetes</taxon>
        <taxon>Sordariomycetidae</taxon>
        <taxon>Sordariales</taxon>
        <taxon>Podosporaceae</taxon>
        <taxon>Podospora</taxon>
    </lineage>
</organism>
<feature type="signal peptide" evidence="2">
    <location>
        <begin position="1"/>
        <end position="28"/>
    </location>
</feature>
<evidence type="ECO:0000256" key="1">
    <source>
        <dbReference type="SAM" id="MobiDB-lite"/>
    </source>
</evidence>
<reference evidence="3" key="1">
    <citation type="journal article" date="2023" name="Mol. Phylogenet. Evol.">
        <title>Genome-scale phylogeny and comparative genomics of the fungal order Sordariales.</title>
        <authorList>
            <person name="Hensen N."/>
            <person name="Bonometti L."/>
            <person name="Westerberg I."/>
            <person name="Brannstrom I.O."/>
            <person name="Guillou S."/>
            <person name="Cros-Aarteil S."/>
            <person name="Calhoun S."/>
            <person name="Haridas S."/>
            <person name="Kuo A."/>
            <person name="Mondo S."/>
            <person name="Pangilinan J."/>
            <person name="Riley R."/>
            <person name="LaButti K."/>
            <person name="Andreopoulos B."/>
            <person name="Lipzen A."/>
            <person name="Chen C."/>
            <person name="Yan M."/>
            <person name="Daum C."/>
            <person name="Ng V."/>
            <person name="Clum A."/>
            <person name="Steindorff A."/>
            <person name="Ohm R.A."/>
            <person name="Martin F."/>
            <person name="Silar P."/>
            <person name="Natvig D.O."/>
            <person name="Lalanne C."/>
            <person name="Gautier V."/>
            <person name="Ament-Velasquez S.L."/>
            <person name="Kruys A."/>
            <person name="Hutchinson M.I."/>
            <person name="Powell A.J."/>
            <person name="Barry K."/>
            <person name="Miller A.N."/>
            <person name="Grigoriev I.V."/>
            <person name="Debuchy R."/>
            <person name="Gladieux P."/>
            <person name="Hiltunen Thoren M."/>
            <person name="Johannesson H."/>
        </authorList>
    </citation>
    <scope>NUCLEOTIDE SEQUENCE</scope>
    <source>
        <strain evidence="3">CBS 232.78</strain>
    </source>
</reference>
<dbReference type="Proteomes" id="UP001285441">
    <property type="component" value="Unassembled WGS sequence"/>
</dbReference>
<feature type="compositionally biased region" description="Basic and acidic residues" evidence="1">
    <location>
        <begin position="61"/>
        <end position="80"/>
    </location>
</feature>
<evidence type="ECO:0000313" key="3">
    <source>
        <dbReference type="EMBL" id="KAK3378531.1"/>
    </source>
</evidence>
<dbReference type="AlphaFoldDB" id="A0AAE0KKX5"/>
<reference evidence="3" key="2">
    <citation type="submission" date="2023-06" db="EMBL/GenBank/DDBJ databases">
        <authorList>
            <consortium name="Lawrence Berkeley National Laboratory"/>
            <person name="Haridas S."/>
            <person name="Hensen N."/>
            <person name="Bonometti L."/>
            <person name="Westerberg I."/>
            <person name="Brannstrom I.O."/>
            <person name="Guillou S."/>
            <person name="Cros-Aarteil S."/>
            <person name="Calhoun S."/>
            <person name="Kuo A."/>
            <person name="Mondo S."/>
            <person name="Pangilinan J."/>
            <person name="Riley R."/>
            <person name="LaButti K."/>
            <person name="Andreopoulos B."/>
            <person name="Lipzen A."/>
            <person name="Chen C."/>
            <person name="Yanf M."/>
            <person name="Daum C."/>
            <person name="Ng V."/>
            <person name="Clum A."/>
            <person name="Steindorff A."/>
            <person name="Ohm R."/>
            <person name="Martin F."/>
            <person name="Silar P."/>
            <person name="Natvig D."/>
            <person name="Lalanne C."/>
            <person name="Gautier V."/>
            <person name="Ament-velasquez S.L."/>
            <person name="Kruys A."/>
            <person name="Hutchinson M.I."/>
            <person name="Powell A.J."/>
            <person name="Barry K."/>
            <person name="Miller A.N."/>
            <person name="Grigoriev I.V."/>
            <person name="Debuchy R."/>
            <person name="Gladieux P."/>
            <person name="Thoren M.H."/>
            <person name="Johannesson H."/>
        </authorList>
    </citation>
    <scope>NUCLEOTIDE SEQUENCE</scope>
    <source>
        <strain evidence="3">CBS 232.78</strain>
    </source>
</reference>
<proteinExistence type="predicted"/>
<feature type="region of interest" description="Disordered" evidence="1">
    <location>
        <begin position="56"/>
        <end position="80"/>
    </location>
</feature>
<feature type="chain" id="PRO_5041907056" evidence="2">
    <location>
        <begin position="29"/>
        <end position="169"/>
    </location>
</feature>
<comment type="caution">
    <text evidence="3">The sequence shown here is derived from an EMBL/GenBank/DDBJ whole genome shotgun (WGS) entry which is preliminary data.</text>
</comment>
<keyword evidence="2" id="KW-0732">Signal</keyword>
<sequence>MKNQTLTSSSKNISILFLSLLLLTRYDLQLPALDQIPPINEPRKLVDRDQPLVERTSQEISPRRHLEQLHGRGREGRGPARNLLEDQRQSLGLVLCNSFGHAPIRQPPRDQGCRFLPAEDFLLDEVVEDGFAFKVKPLVYQRHSFGHDETRQLVCLLRAIIPKSELELS</sequence>
<evidence type="ECO:0000313" key="4">
    <source>
        <dbReference type="Proteomes" id="UP001285441"/>
    </source>
</evidence>
<name>A0AAE0KKX5_9PEZI</name>
<accession>A0AAE0KKX5</accession>
<gene>
    <name evidence="3" type="ORF">B0H63DRAFT_480183</name>
</gene>
<keyword evidence="4" id="KW-1185">Reference proteome</keyword>
<dbReference type="EMBL" id="JAULSW010000006">
    <property type="protein sequence ID" value="KAK3378531.1"/>
    <property type="molecule type" value="Genomic_DNA"/>
</dbReference>
<protein>
    <submittedName>
        <fullName evidence="3">Uncharacterized protein</fullName>
    </submittedName>
</protein>
<evidence type="ECO:0000256" key="2">
    <source>
        <dbReference type="SAM" id="SignalP"/>
    </source>
</evidence>